<organism evidence="3 4">
    <name type="scientific">Kitasatospora xanthocidica</name>
    <dbReference type="NCBI Taxonomy" id="83382"/>
    <lineage>
        <taxon>Bacteria</taxon>
        <taxon>Bacillati</taxon>
        <taxon>Actinomycetota</taxon>
        <taxon>Actinomycetes</taxon>
        <taxon>Kitasatosporales</taxon>
        <taxon>Streptomycetaceae</taxon>
        <taxon>Kitasatospora</taxon>
    </lineage>
</organism>
<reference evidence="3 4" key="1">
    <citation type="submission" date="2018-08" db="EMBL/GenBank/DDBJ databases">
        <title>Diversity &amp; Physiological Properties of Lignin-Decomposing Actinobacteria from Soil.</title>
        <authorList>
            <person name="Roh S.G."/>
            <person name="Kim S.B."/>
        </authorList>
    </citation>
    <scope>NUCLEOTIDE SEQUENCE [LARGE SCALE GENOMIC DNA]</scope>
    <source>
        <strain evidence="3 4">MMS17-GH009</strain>
    </source>
</reference>
<dbReference type="InterPro" id="IPR045175">
    <property type="entry name" value="M28_fam"/>
</dbReference>
<evidence type="ECO:0000256" key="1">
    <source>
        <dbReference type="SAM" id="SignalP"/>
    </source>
</evidence>
<name>A0A372ZN01_9ACTN</name>
<protein>
    <submittedName>
        <fullName evidence="3">M20/M25/M40 family metallo-hydrolase</fullName>
    </submittedName>
</protein>
<feature type="domain" description="Peptidase M28" evidence="2">
    <location>
        <begin position="112"/>
        <end position="297"/>
    </location>
</feature>
<gene>
    <name evidence="3" type="ORF">DR950_04805</name>
</gene>
<evidence type="ECO:0000313" key="3">
    <source>
        <dbReference type="EMBL" id="RGD57206.1"/>
    </source>
</evidence>
<dbReference type="Proteomes" id="UP000263377">
    <property type="component" value="Unassembled WGS sequence"/>
</dbReference>
<dbReference type="Gene3D" id="3.40.630.10">
    <property type="entry name" value="Zn peptidases"/>
    <property type="match status" value="1"/>
</dbReference>
<dbReference type="PANTHER" id="PTHR12147">
    <property type="entry name" value="METALLOPEPTIDASE M28 FAMILY MEMBER"/>
    <property type="match status" value="1"/>
</dbReference>
<dbReference type="EMBL" id="QVIG01000001">
    <property type="protein sequence ID" value="RGD57206.1"/>
    <property type="molecule type" value="Genomic_DNA"/>
</dbReference>
<evidence type="ECO:0000259" key="2">
    <source>
        <dbReference type="Pfam" id="PF04389"/>
    </source>
</evidence>
<sequence length="313" mass="32456">MPSSRPVSLTARALGAALLLSTVPAVAATAATQGPTPAAATAVPAAAPTVTAAEVMPHLQALQRIADHNGGNRAHGTRGYAESVAYVKRALDRAGFQTQLRRFSHDGKDGYNLIADWPGGDPDHVLLSGAHLDSVPMGPGINDNGSGSAAVLTTALQVAKAGLKPERHLRFAWWGAEEAGLVGSADYVKNLSADDRKAIDLYLNLDQAGSKNLQQYLVVKDEKNGGAAAFKAFENWFGSRGFATFDIPLDSSDTESFGKAGIPTSGFSSGVSDCLHSACDDLANVDPATQATSTNALIGVVWQYATASATARP</sequence>
<keyword evidence="3" id="KW-0378">Hydrolase</keyword>
<dbReference type="GO" id="GO:0006508">
    <property type="term" value="P:proteolysis"/>
    <property type="evidence" value="ECO:0007669"/>
    <property type="project" value="InterPro"/>
</dbReference>
<comment type="caution">
    <text evidence="3">The sequence shown here is derived from an EMBL/GenBank/DDBJ whole genome shotgun (WGS) entry which is preliminary data.</text>
</comment>
<dbReference type="RefSeq" id="WP_117486026.1">
    <property type="nucleotide sequence ID" value="NZ_QVIG01000001.1"/>
</dbReference>
<dbReference type="Pfam" id="PF04389">
    <property type="entry name" value="Peptidase_M28"/>
    <property type="match status" value="1"/>
</dbReference>
<dbReference type="PANTHER" id="PTHR12147:SF26">
    <property type="entry name" value="PEPTIDASE M28 DOMAIN-CONTAINING PROTEIN"/>
    <property type="match status" value="1"/>
</dbReference>
<accession>A0A372ZN01</accession>
<dbReference type="SUPFAM" id="SSF53187">
    <property type="entry name" value="Zn-dependent exopeptidases"/>
    <property type="match status" value="1"/>
</dbReference>
<dbReference type="AlphaFoldDB" id="A0A372ZN01"/>
<keyword evidence="4" id="KW-1185">Reference proteome</keyword>
<dbReference type="InterPro" id="IPR007484">
    <property type="entry name" value="Peptidase_M28"/>
</dbReference>
<proteinExistence type="predicted"/>
<evidence type="ECO:0000313" key="4">
    <source>
        <dbReference type="Proteomes" id="UP000263377"/>
    </source>
</evidence>
<feature type="signal peptide" evidence="1">
    <location>
        <begin position="1"/>
        <end position="27"/>
    </location>
</feature>
<keyword evidence="1" id="KW-0732">Signal</keyword>
<dbReference type="GO" id="GO:0008235">
    <property type="term" value="F:metalloexopeptidase activity"/>
    <property type="evidence" value="ECO:0007669"/>
    <property type="project" value="InterPro"/>
</dbReference>
<feature type="chain" id="PRO_5039017599" evidence="1">
    <location>
        <begin position="28"/>
        <end position="313"/>
    </location>
</feature>